<keyword evidence="4 7" id="KW-0239">DNA-directed DNA polymerase</keyword>
<dbReference type="HOGENOM" id="CLU_000203_6_0_2"/>
<dbReference type="Gene3D" id="1.10.287.690">
    <property type="entry name" value="Helix hairpin bin"/>
    <property type="match status" value="1"/>
</dbReference>
<dbReference type="PROSITE" id="PS00116">
    <property type="entry name" value="DNA_POLYMERASE_B"/>
    <property type="match status" value="1"/>
</dbReference>
<evidence type="ECO:0000259" key="9">
    <source>
        <dbReference type="Pfam" id="PF03104"/>
    </source>
</evidence>
<dbReference type="Gene3D" id="3.90.1600.10">
    <property type="entry name" value="Palm domain of DNA polymerase"/>
    <property type="match status" value="1"/>
</dbReference>
<evidence type="ECO:0000313" key="11">
    <source>
        <dbReference type="Proteomes" id="UP000001137"/>
    </source>
</evidence>
<evidence type="ECO:0000256" key="1">
    <source>
        <dbReference type="ARBA" id="ARBA00005755"/>
    </source>
</evidence>
<proteinExistence type="inferred from homology"/>
<dbReference type="SUPFAM" id="SSF56672">
    <property type="entry name" value="DNA/RNA polymerases"/>
    <property type="match status" value="1"/>
</dbReference>
<dbReference type="InterPro" id="IPR012337">
    <property type="entry name" value="RNaseH-like_sf"/>
</dbReference>
<dbReference type="Gene3D" id="1.10.132.60">
    <property type="entry name" value="DNA polymerase family B, C-terminal domain"/>
    <property type="match status" value="1"/>
</dbReference>
<feature type="domain" description="DNA-directed DNA polymerase family B multifunctional" evidence="8">
    <location>
        <begin position="378"/>
        <end position="759"/>
    </location>
</feature>
<dbReference type="GO" id="GO:0006261">
    <property type="term" value="P:DNA-templated DNA replication"/>
    <property type="evidence" value="ECO:0007669"/>
    <property type="project" value="TreeGrafter"/>
</dbReference>
<keyword evidence="2 7" id="KW-0808">Transferase</keyword>
<dbReference type="InterPro" id="IPR006133">
    <property type="entry name" value="DNA-dir_DNA_pol_B_exonuc"/>
</dbReference>
<dbReference type="PANTHER" id="PTHR10322">
    <property type="entry name" value="DNA POLYMERASE CATALYTIC SUBUNIT"/>
    <property type="match status" value="1"/>
</dbReference>
<keyword evidence="5 7" id="KW-0238">DNA-binding</keyword>
<evidence type="ECO:0000256" key="7">
    <source>
        <dbReference type="RuleBase" id="RU000442"/>
    </source>
</evidence>
<keyword evidence="7" id="KW-0235">DNA replication</keyword>
<evidence type="ECO:0000256" key="5">
    <source>
        <dbReference type="ARBA" id="ARBA00023125"/>
    </source>
</evidence>
<dbReference type="InterPro" id="IPR036397">
    <property type="entry name" value="RNaseH_sf"/>
</dbReference>
<dbReference type="EMBL" id="CP000852">
    <property type="protein sequence ID" value="ABW02168.1"/>
    <property type="molecule type" value="Genomic_DNA"/>
</dbReference>
<dbReference type="PRINTS" id="PR00106">
    <property type="entry name" value="DNAPOLB"/>
</dbReference>
<dbReference type="SMART" id="SM00486">
    <property type="entry name" value="POLBc"/>
    <property type="match status" value="1"/>
</dbReference>
<dbReference type="Gene3D" id="3.30.342.10">
    <property type="entry name" value="DNA Polymerase, chain B, domain 1"/>
    <property type="match status" value="1"/>
</dbReference>
<dbReference type="InterPro" id="IPR017964">
    <property type="entry name" value="DNA-dir_DNA_pol_B_CS"/>
</dbReference>
<dbReference type="InterPro" id="IPR043502">
    <property type="entry name" value="DNA/RNA_pol_sf"/>
</dbReference>
<dbReference type="GO" id="GO:0000166">
    <property type="term" value="F:nucleotide binding"/>
    <property type="evidence" value="ECO:0007669"/>
    <property type="project" value="InterPro"/>
</dbReference>
<dbReference type="GO" id="GO:0003677">
    <property type="term" value="F:DNA binding"/>
    <property type="evidence" value="ECO:0007669"/>
    <property type="project" value="UniProtKB-KW"/>
</dbReference>
<dbReference type="Proteomes" id="UP000001137">
    <property type="component" value="Chromosome"/>
</dbReference>
<dbReference type="InterPro" id="IPR023211">
    <property type="entry name" value="DNA_pol_palm_dom_sf"/>
</dbReference>
<feature type="domain" description="DNA-directed DNA polymerase family B exonuclease" evidence="9">
    <location>
        <begin position="110"/>
        <end position="302"/>
    </location>
</feature>
<accession>A8M8U9</accession>
<dbReference type="NCBIfam" id="TIGR00592">
    <property type="entry name" value="pol2"/>
    <property type="match status" value="1"/>
</dbReference>
<dbReference type="GO" id="GO:0003887">
    <property type="term" value="F:DNA-directed DNA polymerase activity"/>
    <property type="evidence" value="ECO:0007669"/>
    <property type="project" value="UniProtKB-KW"/>
</dbReference>
<sequence>MEKRVYLVDITYGLVGNSPEIRMFGVDENGEKVVILDRGFRPYFYVIPEEGFEDQVARVIGKMQNVIKADVTERRLFGKPIKVVKVTVTVPDKVRELRDRVKSIQHVKEVLEADIRFYIRYMIDNDIRPGWLMFSNLKPVDNKIGGVSNVYLTETPPTSLDLGIMPRLNYMALDIEVYNPRGTPDPKRDPIIIIALANSNGDVKLLTLDNYKHEREMLNDMMSVIKEWDPDVLFGYNSNKFDMPYLVNRADALNVKLQLSKYGTPPEQSVYGHWSIIGRAHIDLYNFIEDMTDVKRKSLDYVAEYFGVMKRSERVNIPGHRIYQYWDDEGKRSQLIKYARDDVLSTLGLGKILLPYAMQLASVSGLPLDQVGPASVGSRVEMMIMHEAYKMGELAPNRVERPYETYKGAIVLEPKPGIHYNIAVLDFSSMYPNIMLKYNISPDTLVLDSSEGDYYTAPEVGYRFRKSPRGLYASLLQKLIEARREARDEMRNYPEGSFEWVLLNERQRALKIMANAMYGYCGWLGARWYIREVAESVTAWGRYLLKTAMSMAKERGLTVIYGDTDSLFVTYDKDKVADIISRINEMGFEVKIDKVYSKLIFTESKKRYIGLTADGEVDIVGFEAVRGDWSELARNVQERVAELVLRESVDEAVKYVKSVIDDLRNYRFTIDDVIIWKTLDKDINEYKAIQPHVVAARRLMEKGYVVNKGDTVGFVIVKDSGDKLTQRAYPYVFINDVKEIDVDYYVEKQVIPAALRILEVFGVNEAALLGKTGKSILDYFH</sequence>
<evidence type="ECO:0000256" key="2">
    <source>
        <dbReference type="ARBA" id="ARBA00022679"/>
    </source>
</evidence>
<evidence type="ECO:0000313" key="10">
    <source>
        <dbReference type="EMBL" id="ABW02168.1"/>
    </source>
</evidence>
<dbReference type="CDD" id="cd05781">
    <property type="entry name" value="DNA_polB_B3_exo"/>
    <property type="match status" value="1"/>
</dbReference>
<dbReference type="EC" id="2.7.7.7" evidence="7"/>
<evidence type="ECO:0000256" key="4">
    <source>
        <dbReference type="ARBA" id="ARBA00022932"/>
    </source>
</evidence>
<dbReference type="InterPro" id="IPR042087">
    <property type="entry name" value="DNA_pol_B_thumb"/>
</dbReference>
<dbReference type="Pfam" id="PF03104">
    <property type="entry name" value="DNA_pol_B_exo1"/>
    <property type="match status" value="1"/>
</dbReference>
<dbReference type="Gene3D" id="3.30.420.10">
    <property type="entry name" value="Ribonuclease H-like superfamily/Ribonuclease H"/>
    <property type="match status" value="1"/>
</dbReference>
<dbReference type="OrthoDB" id="323192at2157"/>
<comment type="similarity">
    <text evidence="1 7">Belongs to the DNA polymerase type-B family.</text>
</comment>
<evidence type="ECO:0000259" key="8">
    <source>
        <dbReference type="Pfam" id="PF00136"/>
    </source>
</evidence>
<evidence type="ECO:0000256" key="3">
    <source>
        <dbReference type="ARBA" id="ARBA00022695"/>
    </source>
</evidence>
<dbReference type="SUPFAM" id="SSF53098">
    <property type="entry name" value="Ribonuclease H-like"/>
    <property type="match status" value="1"/>
</dbReference>
<gene>
    <name evidence="10" type="ordered locus">Cmaq_1342</name>
</gene>
<reference evidence="10 11" key="1">
    <citation type="submission" date="2007-10" db="EMBL/GenBank/DDBJ databases">
        <title>Complete sequence of Caldivirga maquilingensis IC-167.</title>
        <authorList>
            <consortium name="US DOE Joint Genome Institute"/>
            <person name="Copeland A."/>
            <person name="Lucas S."/>
            <person name="Lapidus A."/>
            <person name="Barry K."/>
            <person name="Glavina del Rio T."/>
            <person name="Dalin E."/>
            <person name="Tice H."/>
            <person name="Pitluck S."/>
            <person name="Saunders E."/>
            <person name="Brettin T."/>
            <person name="Bruce D."/>
            <person name="Detter J.C."/>
            <person name="Han C."/>
            <person name="Schmutz J."/>
            <person name="Larimer F."/>
            <person name="Land M."/>
            <person name="Hauser L."/>
            <person name="Kyrpides N."/>
            <person name="Ivanova N."/>
            <person name="Biddle J.F."/>
            <person name="Zhang Z."/>
            <person name="Fitz-Gibbon S.T."/>
            <person name="Lowe T.M."/>
            <person name="Saltikov C."/>
            <person name="House C.H."/>
            <person name="Richardson P."/>
        </authorList>
    </citation>
    <scope>NUCLEOTIDE SEQUENCE [LARGE SCALE GENOMIC DNA]</scope>
    <source>
        <strain evidence="11">ATCC 700844 / DSM 13496 / JCM 10307 / IC-167</strain>
    </source>
</reference>
<dbReference type="STRING" id="397948.Cmaq_1342"/>
<protein>
    <recommendedName>
        <fullName evidence="7">DNA polymerase</fullName>
        <ecNumber evidence="7">2.7.7.7</ecNumber>
    </recommendedName>
</protein>
<keyword evidence="3 7" id="KW-0548">Nucleotidyltransferase</keyword>
<dbReference type="InterPro" id="IPR006172">
    <property type="entry name" value="DNA-dir_DNA_pol_B"/>
</dbReference>
<evidence type="ECO:0000256" key="6">
    <source>
        <dbReference type="ARBA" id="ARBA00049244"/>
    </source>
</evidence>
<dbReference type="Pfam" id="PF00136">
    <property type="entry name" value="DNA_pol_B"/>
    <property type="match status" value="1"/>
</dbReference>
<dbReference type="KEGG" id="cma:Cmaq_1342"/>
<keyword evidence="11" id="KW-1185">Reference proteome</keyword>
<dbReference type="GeneID" id="5708867"/>
<comment type="catalytic activity">
    <reaction evidence="6 7">
        <text>DNA(n) + a 2'-deoxyribonucleoside 5'-triphosphate = DNA(n+1) + diphosphate</text>
        <dbReference type="Rhea" id="RHEA:22508"/>
        <dbReference type="Rhea" id="RHEA-COMP:17339"/>
        <dbReference type="Rhea" id="RHEA-COMP:17340"/>
        <dbReference type="ChEBI" id="CHEBI:33019"/>
        <dbReference type="ChEBI" id="CHEBI:61560"/>
        <dbReference type="ChEBI" id="CHEBI:173112"/>
        <dbReference type="EC" id="2.7.7.7"/>
    </reaction>
</comment>
<dbReference type="eggNOG" id="arCOG00328">
    <property type="taxonomic scope" value="Archaea"/>
</dbReference>
<dbReference type="InterPro" id="IPR006134">
    <property type="entry name" value="DNA-dir_DNA_pol_B_multi_dom"/>
</dbReference>
<dbReference type="InterPro" id="IPR050240">
    <property type="entry name" value="DNA_pol_type-B"/>
</dbReference>
<dbReference type="RefSeq" id="WP_012186387.1">
    <property type="nucleotide sequence ID" value="NC_009954.1"/>
</dbReference>
<organism evidence="10 11">
    <name type="scientific">Caldivirga maquilingensis (strain ATCC 700844 / DSM 13496 / JCM 10307 / IC-167)</name>
    <dbReference type="NCBI Taxonomy" id="397948"/>
    <lineage>
        <taxon>Archaea</taxon>
        <taxon>Thermoproteota</taxon>
        <taxon>Thermoprotei</taxon>
        <taxon>Thermoproteales</taxon>
        <taxon>Thermoproteaceae</taxon>
        <taxon>Caldivirga</taxon>
    </lineage>
</organism>
<dbReference type="PANTHER" id="PTHR10322:SF23">
    <property type="entry name" value="DNA POLYMERASE DELTA CATALYTIC SUBUNIT"/>
    <property type="match status" value="1"/>
</dbReference>
<dbReference type="AlphaFoldDB" id="A8M8U9"/>
<name>A8M8U9_CALMQ</name>